<feature type="region of interest" description="Disordered" evidence="1">
    <location>
        <begin position="1"/>
        <end position="25"/>
    </location>
</feature>
<evidence type="ECO:0000313" key="3">
    <source>
        <dbReference type="Proteomes" id="UP000234681"/>
    </source>
</evidence>
<gene>
    <name evidence="2" type="ORF">rCG_25515</name>
</gene>
<protein>
    <submittedName>
        <fullName evidence="2">RCG25515</fullName>
    </submittedName>
</protein>
<accession>A6I2U5</accession>
<dbReference type="EMBL" id="CH473954">
    <property type="protein sequence ID" value="EDL77282.1"/>
    <property type="molecule type" value="Genomic_DNA"/>
</dbReference>
<dbReference type="AlphaFoldDB" id="A6I2U5"/>
<organism evidence="2 3">
    <name type="scientific">Rattus norvegicus</name>
    <name type="common">Rat</name>
    <dbReference type="NCBI Taxonomy" id="10116"/>
    <lineage>
        <taxon>Eukaryota</taxon>
        <taxon>Metazoa</taxon>
        <taxon>Chordata</taxon>
        <taxon>Craniata</taxon>
        <taxon>Vertebrata</taxon>
        <taxon>Euteleostomi</taxon>
        <taxon>Mammalia</taxon>
        <taxon>Eutheria</taxon>
        <taxon>Euarchontoglires</taxon>
        <taxon>Glires</taxon>
        <taxon>Rodentia</taxon>
        <taxon>Myomorpha</taxon>
        <taxon>Muroidea</taxon>
        <taxon>Muridae</taxon>
        <taxon>Murinae</taxon>
        <taxon>Rattus</taxon>
    </lineage>
</organism>
<name>A6I2U5_RAT</name>
<evidence type="ECO:0000313" key="2">
    <source>
        <dbReference type="EMBL" id="EDL77282.1"/>
    </source>
</evidence>
<reference evidence="2 3" key="1">
    <citation type="submission" date="2005-09" db="EMBL/GenBank/DDBJ databases">
        <authorList>
            <person name="Mural R.J."/>
            <person name="Li P.W."/>
            <person name="Adams M.D."/>
            <person name="Amanatides P.G."/>
            <person name="Baden-Tillson H."/>
            <person name="Barnstead M."/>
            <person name="Chin S.H."/>
            <person name="Dew I."/>
            <person name="Evans C.A."/>
            <person name="Ferriera S."/>
            <person name="Flanigan M."/>
            <person name="Fosler C."/>
            <person name="Glodek A."/>
            <person name="Gu Z."/>
            <person name="Holt R.A."/>
            <person name="Jennings D."/>
            <person name="Kraft C.L."/>
            <person name="Lu F."/>
            <person name="Nguyen T."/>
            <person name="Nusskern D.R."/>
            <person name="Pfannkoch C.M."/>
            <person name="Sitter C."/>
            <person name="Sutton G.G."/>
            <person name="Venter J.C."/>
            <person name="Wang Z."/>
            <person name="Woodage T."/>
            <person name="Zheng X.H."/>
            <person name="Zhong F."/>
        </authorList>
    </citation>
    <scope>NUCLEOTIDE SEQUENCE [LARGE SCALE GENOMIC DNA]</scope>
    <source>
        <strain>BN</strain>
        <strain evidence="3">Sprague-Dawley</strain>
    </source>
</reference>
<evidence type="ECO:0000256" key="1">
    <source>
        <dbReference type="SAM" id="MobiDB-lite"/>
    </source>
</evidence>
<feature type="compositionally biased region" description="Basic and acidic residues" evidence="1">
    <location>
        <begin position="9"/>
        <end position="24"/>
    </location>
</feature>
<sequence>MKSNALWMEDGKETQEKQKNENSRLKTKMAAPGTLVTCPWEPGWVLWDQAAKHLYSSYSSGLGNLS</sequence>
<dbReference type="Proteomes" id="UP000234681">
    <property type="component" value="Chromosome 8"/>
</dbReference>
<proteinExistence type="predicted"/>